<comment type="caution">
    <text evidence="1">The sequence shown here is derived from an EMBL/GenBank/DDBJ whole genome shotgun (WGS) entry which is preliminary data.</text>
</comment>
<keyword evidence="2" id="KW-1185">Reference proteome</keyword>
<organism evidence="1 2">
    <name type="scientific">Paenibacillus mesotrionivorans</name>
    <dbReference type="NCBI Taxonomy" id="3160968"/>
    <lineage>
        <taxon>Bacteria</taxon>
        <taxon>Bacillati</taxon>
        <taxon>Bacillota</taxon>
        <taxon>Bacilli</taxon>
        <taxon>Bacillales</taxon>
        <taxon>Paenibacillaceae</taxon>
        <taxon>Paenibacillus</taxon>
    </lineage>
</organism>
<name>A0ACC7NVL5_9BACL</name>
<sequence>MKITGDLNLMKKINKSIVLELLRKASPLSRAEVAKTTGLTKATVSTLVAELMEENLLYEIGTGESSGGRKPVLLVFRQDAGYAIGVDLGVRDIHAVLTDLKGTIVHETRSSLRGMDTPEQVLGRLKDCLRRLMNKAPASPYGVVGIGVGVPGITDDKGTVLFAPNLGWRNVPLQSLLEAEFKVPVIIDNEANAGAVGEKEFGIGRDVSNLIYISVGIGIGSGIILKDELYRGASGYSGEMGHFTVHADGRPCRCGNVGCWELYASEQAILAEAEALLSPDAADDGSGAETAAEADDSATEVPRQAELEALASLADSGNEAAQELFRRTGRYLGVGVVNIINTFNPELIIIGNRFTLAERWLAPSVREVIQERALPYHRERLRLEFAGLGLRSSVAGAASFAVSGFFADRQVSVGMNG</sequence>
<accession>A0ACC7NVL5</accession>
<proteinExistence type="predicted"/>
<protein>
    <submittedName>
        <fullName evidence="1">ROK family protein</fullName>
    </submittedName>
</protein>
<gene>
    <name evidence="1" type="ORF">ACI1P1_03725</name>
</gene>
<evidence type="ECO:0000313" key="2">
    <source>
        <dbReference type="Proteomes" id="UP001631969"/>
    </source>
</evidence>
<reference evidence="1" key="1">
    <citation type="submission" date="2024-12" db="EMBL/GenBank/DDBJ databases">
        <authorList>
            <person name="Wu N."/>
        </authorList>
    </citation>
    <scope>NUCLEOTIDE SEQUENCE</scope>
    <source>
        <strain evidence="1">P15</strain>
    </source>
</reference>
<dbReference type="Proteomes" id="UP001631969">
    <property type="component" value="Unassembled WGS sequence"/>
</dbReference>
<dbReference type="EMBL" id="JBJURJ010000002">
    <property type="protein sequence ID" value="MFM9327404.1"/>
    <property type="molecule type" value="Genomic_DNA"/>
</dbReference>
<evidence type="ECO:0000313" key="1">
    <source>
        <dbReference type="EMBL" id="MFM9327404.1"/>
    </source>
</evidence>